<evidence type="ECO:0000313" key="3">
    <source>
        <dbReference type="Proteomes" id="UP001066276"/>
    </source>
</evidence>
<protein>
    <submittedName>
        <fullName evidence="2">Uncharacterized protein</fullName>
    </submittedName>
</protein>
<proteinExistence type="predicted"/>
<evidence type="ECO:0000256" key="1">
    <source>
        <dbReference type="SAM" id="MobiDB-lite"/>
    </source>
</evidence>
<keyword evidence="3" id="KW-1185">Reference proteome</keyword>
<sequence length="142" mass="14669">MLHQLGEGRACLLAPPGRRHAAVRAAQPTMAPQTVSFCPLLGCRPPTSGPQVSWSIHWSEAGSTIQAVQQVGPGPSTSTMAPCPGGRPRCCFPGTVSFPGEQQPPQVLPLNGPQQPGPPGLQPHASPSPRLQTADPRGPGPV</sequence>
<name>A0AAV7P3Y3_PLEWA</name>
<comment type="caution">
    <text evidence="2">The sequence shown here is derived from an EMBL/GenBank/DDBJ whole genome shotgun (WGS) entry which is preliminary data.</text>
</comment>
<evidence type="ECO:0000313" key="2">
    <source>
        <dbReference type="EMBL" id="KAJ1122002.1"/>
    </source>
</evidence>
<feature type="region of interest" description="Disordered" evidence="1">
    <location>
        <begin position="94"/>
        <end position="142"/>
    </location>
</feature>
<gene>
    <name evidence="2" type="ORF">NDU88_000508</name>
</gene>
<reference evidence="2" key="1">
    <citation type="journal article" date="2022" name="bioRxiv">
        <title>Sequencing and chromosome-scale assembly of the giantPleurodeles waltlgenome.</title>
        <authorList>
            <person name="Brown T."/>
            <person name="Elewa A."/>
            <person name="Iarovenko S."/>
            <person name="Subramanian E."/>
            <person name="Araus A.J."/>
            <person name="Petzold A."/>
            <person name="Susuki M."/>
            <person name="Suzuki K.-i.T."/>
            <person name="Hayashi T."/>
            <person name="Toyoda A."/>
            <person name="Oliveira C."/>
            <person name="Osipova E."/>
            <person name="Leigh N.D."/>
            <person name="Simon A."/>
            <person name="Yun M.H."/>
        </authorList>
    </citation>
    <scope>NUCLEOTIDE SEQUENCE</scope>
    <source>
        <strain evidence="2">20211129_DDA</strain>
        <tissue evidence="2">Liver</tissue>
    </source>
</reference>
<feature type="compositionally biased region" description="Low complexity" evidence="1">
    <location>
        <begin position="103"/>
        <end position="114"/>
    </location>
</feature>
<dbReference type="EMBL" id="JANPWB010000011">
    <property type="protein sequence ID" value="KAJ1122002.1"/>
    <property type="molecule type" value="Genomic_DNA"/>
</dbReference>
<dbReference type="Proteomes" id="UP001066276">
    <property type="component" value="Chromosome 7"/>
</dbReference>
<accession>A0AAV7P3Y3</accession>
<dbReference type="AlphaFoldDB" id="A0AAV7P3Y3"/>
<organism evidence="2 3">
    <name type="scientific">Pleurodeles waltl</name>
    <name type="common">Iberian ribbed newt</name>
    <dbReference type="NCBI Taxonomy" id="8319"/>
    <lineage>
        <taxon>Eukaryota</taxon>
        <taxon>Metazoa</taxon>
        <taxon>Chordata</taxon>
        <taxon>Craniata</taxon>
        <taxon>Vertebrata</taxon>
        <taxon>Euteleostomi</taxon>
        <taxon>Amphibia</taxon>
        <taxon>Batrachia</taxon>
        <taxon>Caudata</taxon>
        <taxon>Salamandroidea</taxon>
        <taxon>Salamandridae</taxon>
        <taxon>Pleurodelinae</taxon>
        <taxon>Pleurodeles</taxon>
    </lineage>
</organism>